<dbReference type="FunFam" id="3.20.20.70:FF:000076">
    <property type="entry name" value="Nicotinate phosphoribosyltransferase"/>
    <property type="match status" value="1"/>
</dbReference>
<comment type="PTM">
    <text evidence="9">Transiently phosphorylated on a His residue during the reaction cycle. Phosphorylation strongly increases the affinity for substrates and increases the rate of nicotinate D-ribonucleotide production. Dephosphorylation regenerates the low-affinity form of the enzyme, leading to product release.</text>
</comment>
<feature type="domain" description="Nicotinate phosphoribosyltransferase C-terminal" evidence="12">
    <location>
        <begin position="373"/>
        <end position="474"/>
    </location>
</feature>
<evidence type="ECO:0000313" key="13">
    <source>
        <dbReference type="EMBL" id="QDU75649.1"/>
    </source>
</evidence>
<dbReference type="CDD" id="cd01570">
    <property type="entry name" value="NAPRTase_A"/>
    <property type="match status" value="1"/>
</dbReference>
<dbReference type="NCBIfam" id="TIGR01513">
    <property type="entry name" value="NAPRTase_put"/>
    <property type="match status" value="1"/>
</dbReference>
<comment type="similarity">
    <text evidence="2 9">Belongs to the NAPRTase family.</text>
</comment>
<dbReference type="EMBL" id="CP036289">
    <property type="protein sequence ID" value="QDU75649.1"/>
    <property type="molecule type" value="Genomic_DNA"/>
</dbReference>
<evidence type="ECO:0000259" key="12">
    <source>
        <dbReference type="Pfam" id="PF17956"/>
    </source>
</evidence>
<dbReference type="PIRSF" id="PIRSF000484">
    <property type="entry name" value="NAPRT"/>
    <property type="match status" value="1"/>
</dbReference>
<dbReference type="AlphaFoldDB" id="A0A518C8U5"/>
<evidence type="ECO:0000256" key="9">
    <source>
        <dbReference type="RuleBase" id="RU365100"/>
    </source>
</evidence>
<dbReference type="InterPro" id="IPR036068">
    <property type="entry name" value="Nicotinate_pribotase-like_C"/>
</dbReference>
<dbReference type="RefSeq" id="WP_144973191.1">
    <property type="nucleotide sequence ID" value="NZ_CP036289.1"/>
</dbReference>
<dbReference type="InterPro" id="IPR006405">
    <property type="entry name" value="Nic_PRibTrfase_pncB"/>
</dbReference>
<dbReference type="UniPathway" id="UPA00253">
    <property type="reaction ID" value="UER00457"/>
</dbReference>
<evidence type="ECO:0000259" key="10">
    <source>
        <dbReference type="Pfam" id="PF04095"/>
    </source>
</evidence>
<dbReference type="SUPFAM" id="SSF54675">
    <property type="entry name" value="Nicotinate/Quinolinate PRTase N-terminal domain-like"/>
    <property type="match status" value="1"/>
</dbReference>
<dbReference type="GO" id="GO:0004516">
    <property type="term" value="F:nicotinate phosphoribosyltransferase activity"/>
    <property type="evidence" value="ECO:0007669"/>
    <property type="project" value="UniProtKB-UniRule"/>
</dbReference>
<keyword evidence="13" id="KW-0328">Glycosyltransferase</keyword>
<dbReference type="PANTHER" id="PTHR11098">
    <property type="entry name" value="NICOTINATE PHOSPHORIBOSYLTRANSFERASE"/>
    <property type="match status" value="1"/>
</dbReference>
<feature type="domain" description="Nicotinate phosphoribosyltransferase N-terminal" evidence="11">
    <location>
        <begin position="12"/>
        <end position="142"/>
    </location>
</feature>
<keyword evidence="7 9" id="KW-0808">Transferase</keyword>
<dbReference type="Gene3D" id="3.20.140.10">
    <property type="entry name" value="nicotinate phosphoribosyltransferase"/>
    <property type="match status" value="1"/>
</dbReference>
<dbReference type="GO" id="GO:0047280">
    <property type="term" value="F:nicotinamide phosphoribosyltransferase activity"/>
    <property type="evidence" value="ECO:0007669"/>
    <property type="project" value="UniProtKB-ARBA"/>
</dbReference>
<dbReference type="InterPro" id="IPR013785">
    <property type="entry name" value="Aldolase_TIM"/>
</dbReference>
<evidence type="ECO:0000256" key="7">
    <source>
        <dbReference type="ARBA" id="ARBA00022679"/>
    </source>
</evidence>
<protein>
    <recommendedName>
        <fullName evidence="3 9">Nicotinate phosphoribosyltransferase</fullName>
        <ecNumber evidence="3 9">6.3.4.21</ecNumber>
    </recommendedName>
</protein>
<evidence type="ECO:0000256" key="6">
    <source>
        <dbReference type="ARBA" id="ARBA00022642"/>
    </source>
</evidence>
<keyword evidence="4" id="KW-0597">Phosphoprotein</keyword>
<dbReference type="KEGG" id="bvo:Pan97_26830"/>
<evidence type="ECO:0000256" key="4">
    <source>
        <dbReference type="ARBA" id="ARBA00022553"/>
    </source>
</evidence>
<organism evidence="13 14">
    <name type="scientific">Bremerella volcania</name>
    <dbReference type="NCBI Taxonomy" id="2527984"/>
    <lineage>
        <taxon>Bacteria</taxon>
        <taxon>Pseudomonadati</taxon>
        <taxon>Planctomycetota</taxon>
        <taxon>Planctomycetia</taxon>
        <taxon>Pirellulales</taxon>
        <taxon>Pirellulaceae</taxon>
        <taxon>Bremerella</taxon>
    </lineage>
</organism>
<dbReference type="InterPro" id="IPR041619">
    <property type="entry name" value="NAPRTase_C"/>
</dbReference>
<dbReference type="EC" id="6.3.4.21" evidence="3 9"/>
<proteinExistence type="inferred from homology"/>
<dbReference type="InterPro" id="IPR041525">
    <property type="entry name" value="N/Namide_PRibTrfase"/>
</dbReference>
<evidence type="ECO:0000256" key="3">
    <source>
        <dbReference type="ARBA" id="ARBA00013236"/>
    </source>
</evidence>
<dbReference type="SUPFAM" id="SSF51690">
    <property type="entry name" value="Nicotinate/Quinolinate PRTase C-terminal domain-like"/>
    <property type="match status" value="1"/>
</dbReference>
<dbReference type="Pfam" id="PF04095">
    <property type="entry name" value="NAPRTase"/>
    <property type="match status" value="1"/>
</dbReference>
<evidence type="ECO:0000259" key="11">
    <source>
        <dbReference type="Pfam" id="PF17767"/>
    </source>
</evidence>
<keyword evidence="14" id="KW-1185">Reference proteome</keyword>
<keyword evidence="6 9" id="KW-0662">Pyridine nucleotide biosynthesis</keyword>
<feature type="domain" description="Nicotinate/nicotinamide phosphoribosyltransferase" evidence="10">
    <location>
        <begin position="165"/>
        <end position="347"/>
    </location>
</feature>
<dbReference type="Proteomes" id="UP000318626">
    <property type="component" value="Chromosome"/>
</dbReference>
<dbReference type="GO" id="GO:0005829">
    <property type="term" value="C:cytosol"/>
    <property type="evidence" value="ECO:0007669"/>
    <property type="project" value="TreeGrafter"/>
</dbReference>
<comment type="catalytic activity">
    <reaction evidence="8 9">
        <text>5-phospho-alpha-D-ribose 1-diphosphate + nicotinate + ATP + H2O = nicotinate beta-D-ribonucleotide + ADP + phosphate + diphosphate</text>
        <dbReference type="Rhea" id="RHEA:36163"/>
        <dbReference type="ChEBI" id="CHEBI:15377"/>
        <dbReference type="ChEBI" id="CHEBI:30616"/>
        <dbReference type="ChEBI" id="CHEBI:32544"/>
        <dbReference type="ChEBI" id="CHEBI:33019"/>
        <dbReference type="ChEBI" id="CHEBI:43474"/>
        <dbReference type="ChEBI" id="CHEBI:57502"/>
        <dbReference type="ChEBI" id="CHEBI:58017"/>
        <dbReference type="ChEBI" id="CHEBI:456216"/>
        <dbReference type="EC" id="6.3.4.21"/>
    </reaction>
</comment>
<dbReference type="NCBIfam" id="NF009131">
    <property type="entry name" value="PRK12484.1"/>
    <property type="match status" value="1"/>
</dbReference>
<reference evidence="14" key="1">
    <citation type="submission" date="2019-02" db="EMBL/GenBank/DDBJ databases">
        <title>Deep-cultivation of Planctomycetes and their phenomic and genomic characterization uncovers novel biology.</title>
        <authorList>
            <person name="Wiegand S."/>
            <person name="Jogler M."/>
            <person name="Boedeker C."/>
            <person name="Pinto D."/>
            <person name="Vollmers J."/>
            <person name="Rivas-Marin E."/>
            <person name="Kohn T."/>
            <person name="Peeters S.H."/>
            <person name="Heuer A."/>
            <person name="Rast P."/>
            <person name="Oberbeckmann S."/>
            <person name="Bunk B."/>
            <person name="Jeske O."/>
            <person name="Meyerdierks A."/>
            <person name="Storesund J.E."/>
            <person name="Kallscheuer N."/>
            <person name="Luecker S."/>
            <person name="Lage O.M."/>
            <person name="Pohl T."/>
            <person name="Merkel B.J."/>
            <person name="Hornburger P."/>
            <person name="Mueller R.-W."/>
            <person name="Bruemmer F."/>
            <person name="Labrenz M."/>
            <person name="Spormann A.M."/>
            <person name="Op den Camp H."/>
            <person name="Overmann J."/>
            <person name="Amann R."/>
            <person name="Jetten M.S.M."/>
            <person name="Mascher T."/>
            <person name="Medema M.H."/>
            <person name="Devos D.P."/>
            <person name="Kaster A.-K."/>
            <person name="Ovreas L."/>
            <person name="Rohde M."/>
            <person name="Galperin M.Y."/>
            <person name="Jogler C."/>
        </authorList>
    </citation>
    <scope>NUCLEOTIDE SEQUENCE [LARGE SCALE GENOMIC DNA]</scope>
    <source>
        <strain evidence="14">Pan97</strain>
    </source>
</reference>
<dbReference type="PANTHER" id="PTHR11098:SF1">
    <property type="entry name" value="NICOTINATE PHOSPHORIBOSYLTRANSFERASE"/>
    <property type="match status" value="1"/>
</dbReference>
<evidence type="ECO:0000256" key="8">
    <source>
        <dbReference type="ARBA" id="ARBA00048668"/>
    </source>
</evidence>
<dbReference type="GO" id="GO:0034355">
    <property type="term" value="P:NAD+ biosynthetic process via the salvage pathway"/>
    <property type="evidence" value="ECO:0007669"/>
    <property type="project" value="TreeGrafter"/>
</dbReference>
<dbReference type="InterPro" id="IPR040727">
    <property type="entry name" value="NAPRTase_N"/>
</dbReference>
<comment type="function">
    <text evidence="9">Catalyzes the first step in the biosynthesis of NAD from nicotinic acid, the ATP-dependent synthesis of beta-nicotinate D-ribonucleotide from nicotinate and 5-phospho-D-ribose 1-phosphate.</text>
</comment>
<evidence type="ECO:0000256" key="2">
    <source>
        <dbReference type="ARBA" id="ARBA00010897"/>
    </source>
</evidence>
<keyword evidence="5 9" id="KW-0436">Ligase</keyword>
<accession>A0A518C8U5</accession>
<evidence type="ECO:0000256" key="1">
    <source>
        <dbReference type="ARBA" id="ARBA00004952"/>
    </source>
</evidence>
<dbReference type="NCBIfam" id="NF006695">
    <property type="entry name" value="PRK09243.1-2"/>
    <property type="match status" value="1"/>
</dbReference>
<dbReference type="InterPro" id="IPR007229">
    <property type="entry name" value="Nic_PRibTrfase-Fam"/>
</dbReference>
<gene>
    <name evidence="13" type="primary">pncB2_3</name>
    <name evidence="13" type="ORF">Pan97_26830</name>
</gene>
<evidence type="ECO:0000313" key="14">
    <source>
        <dbReference type="Proteomes" id="UP000318626"/>
    </source>
</evidence>
<evidence type="ECO:0000256" key="5">
    <source>
        <dbReference type="ARBA" id="ARBA00022598"/>
    </source>
</evidence>
<comment type="pathway">
    <text evidence="1 9">Cofactor biosynthesis; NAD(+) biosynthesis; nicotinate D-ribonucleotide from nicotinate: step 1/1.</text>
</comment>
<dbReference type="Pfam" id="PF17956">
    <property type="entry name" value="NAPRTase_C"/>
    <property type="match status" value="1"/>
</dbReference>
<sequence>MLKRLYQPPLALLTDLYQLTMAYGYWKLGRANQQAVFHLFFRKPPFKGGYAVTAGLQQAIDYLEAYRFDDSDVTYLAELTGNDGQPLFEKAFLDELRDLKLTVDVDAMPEGTVSFGQEPMLRVKGPILQCQLLETPLLNMINFQTLIATKASRIRAAAGDEPVLEFGLRRAQGIDGAISASRAAYIGGCAATSNVLAGKLFGIPVKGTHAHSWVMSFDSELESFEKYAEVMPNNCVFLVDTYDTLDGVRQACQVGKQLRRRGQEMVGIRLDSGDLAYLSIEARKILDEEGFPNATIVASNDLDEHIMESLKNQGAKIAVWGVGTKLATAFDQPALGGVYKLAAMQREDGSWQPKVKLSEQAIKTSIPGMLQVRRYQTGQGLIGDMIYDETRGIDPREIIVDSKDTTRRKRLAEHTESFDLLTPTMRDGVRVSEIEPLEAIRARALEQLQLVHPTIRRFMNPHEYPVGLDIGLHEVRNRMIHDIRGSQLDD</sequence>
<dbReference type="Pfam" id="PF17767">
    <property type="entry name" value="NAPRTase_N"/>
    <property type="match status" value="1"/>
</dbReference>
<dbReference type="Gene3D" id="3.20.20.70">
    <property type="entry name" value="Aldolase class I"/>
    <property type="match status" value="1"/>
</dbReference>
<dbReference type="OrthoDB" id="9770610at2"/>
<name>A0A518C8U5_9BACT</name>